<proteinExistence type="predicted"/>
<dbReference type="PANTHER" id="PTHR21292:SF12">
    <property type="entry name" value="EXOCYST COMPLEX COMPONENT 3-LIKE PROTEIN"/>
    <property type="match status" value="1"/>
</dbReference>
<dbReference type="GO" id="GO:0051601">
    <property type="term" value="P:exocyst localization"/>
    <property type="evidence" value="ECO:0007669"/>
    <property type="project" value="TreeGrafter"/>
</dbReference>
<organism evidence="1 2">
    <name type="scientific">Eleginops maclovinus</name>
    <name type="common">Patagonian blennie</name>
    <name type="synonym">Eleginus maclovinus</name>
    <dbReference type="NCBI Taxonomy" id="56733"/>
    <lineage>
        <taxon>Eukaryota</taxon>
        <taxon>Metazoa</taxon>
        <taxon>Chordata</taxon>
        <taxon>Craniata</taxon>
        <taxon>Vertebrata</taxon>
        <taxon>Euteleostomi</taxon>
        <taxon>Actinopterygii</taxon>
        <taxon>Neopterygii</taxon>
        <taxon>Teleostei</taxon>
        <taxon>Neoteleostei</taxon>
        <taxon>Acanthomorphata</taxon>
        <taxon>Eupercaria</taxon>
        <taxon>Perciformes</taxon>
        <taxon>Notothenioidei</taxon>
        <taxon>Eleginopidae</taxon>
        <taxon>Eleginops</taxon>
    </lineage>
</organism>
<keyword evidence="2" id="KW-1185">Reference proteome</keyword>
<sequence length="525" mass="61361">MNKFKAFVGKRKPCRGDCTRPLIENNNDIQHGLKQAPCSRYDNPLVQTTVNIQKEQILQSEEQITSEDLAELLHVPLEDGSCCSTRTELSEHLCLVQRSVVKHFPKPPPDVDQILHQHLENVRMIVFEEFVRLGPLLTHMELMGCLIDCYHRETFSHLDDLLQNVQSSKNSFLLMKWVLHTYLSSELLCHPELQEMDPIKKVDLLLFTEFVGKAKDKLLENVKNDVKVNWKDELYLDTIQCIDAMLKGGRQISQKLSGRVQDVCFQELLIFLTKYTNEQTEILDKKAKVEKPDMRDFYKTLKNCKEIKQYIQTKDIQTPLSNETVALLDNMETFTLKVLKEITAGMAERYLQKYFKSENKEFLLLILEVKHLFSELQDFQGVQERVVHEAYKLITYLYLKHFIQRSECKLLRCWSPDVGSTVVQDANMLQQTFSELAPSVKQWHLMLLKVKELSECKCVDAKKITVASMHQAYHTWSEFMEILPALLRWVGLSKREIMELEDILKDHTGYQPRARSVSWFLCFYC</sequence>
<name>A0AAN7XBV8_ELEMC</name>
<comment type="caution">
    <text evidence="1">The sequence shown here is derived from an EMBL/GenBank/DDBJ whole genome shotgun (WGS) entry which is preliminary data.</text>
</comment>
<gene>
    <name evidence="1" type="ORF">PBY51_011031</name>
</gene>
<dbReference type="GO" id="GO:0000149">
    <property type="term" value="F:SNARE binding"/>
    <property type="evidence" value="ECO:0007669"/>
    <property type="project" value="TreeGrafter"/>
</dbReference>
<dbReference type="EMBL" id="JAUZQC010000016">
    <property type="protein sequence ID" value="KAK5857811.1"/>
    <property type="molecule type" value="Genomic_DNA"/>
</dbReference>
<dbReference type="InterPro" id="IPR010326">
    <property type="entry name" value="EXOC3/Sec6"/>
</dbReference>
<dbReference type="Proteomes" id="UP001346869">
    <property type="component" value="Unassembled WGS sequence"/>
</dbReference>
<evidence type="ECO:0000313" key="1">
    <source>
        <dbReference type="EMBL" id="KAK5857811.1"/>
    </source>
</evidence>
<reference evidence="1 2" key="1">
    <citation type="journal article" date="2023" name="Genes (Basel)">
        <title>Chromosome-Level Genome Assembly and Circadian Gene Repertoire of the Patagonia Blennie Eleginops maclovinus-The Closest Ancestral Proxy of Antarctic Cryonotothenioids.</title>
        <authorList>
            <person name="Cheng C.C."/>
            <person name="Rivera-Colon A.G."/>
            <person name="Minhas B.F."/>
            <person name="Wilson L."/>
            <person name="Rayamajhi N."/>
            <person name="Vargas-Chacoff L."/>
            <person name="Catchen J.M."/>
        </authorList>
    </citation>
    <scope>NUCLEOTIDE SEQUENCE [LARGE SCALE GENOMIC DNA]</scope>
    <source>
        <strain evidence="1">JMC-PN-2008</strain>
    </source>
</reference>
<reference evidence="1 2" key="2">
    <citation type="journal article" date="2023" name="Mol. Biol. Evol.">
        <title>Genomics of Secondarily Temperate Adaptation in the Only Non-Antarctic Icefish.</title>
        <authorList>
            <person name="Rivera-Colon A.G."/>
            <person name="Rayamajhi N."/>
            <person name="Minhas B.F."/>
            <person name="Madrigal G."/>
            <person name="Bilyk K.T."/>
            <person name="Yoon V."/>
            <person name="Hune M."/>
            <person name="Gregory S."/>
            <person name="Cheng C.H.C."/>
            <person name="Catchen J.M."/>
        </authorList>
    </citation>
    <scope>NUCLEOTIDE SEQUENCE [LARGE SCALE GENOMIC DNA]</scope>
    <source>
        <strain evidence="1">JMC-PN-2008</strain>
    </source>
</reference>
<dbReference type="GO" id="GO:0000145">
    <property type="term" value="C:exocyst"/>
    <property type="evidence" value="ECO:0007669"/>
    <property type="project" value="InterPro"/>
</dbReference>
<evidence type="ECO:0000313" key="2">
    <source>
        <dbReference type="Proteomes" id="UP001346869"/>
    </source>
</evidence>
<dbReference type="GO" id="GO:0006887">
    <property type="term" value="P:exocytosis"/>
    <property type="evidence" value="ECO:0007669"/>
    <property type="project" value="InterPro"/>
</dbReference>
<dbReference type="AlphaFoldDB" id="A0AAN7XBV8"/>
<accession>A0AAN7XBV8</accession>
<dbReference type="PANTHER" id="PTHR21292">
    <property type="entry name" value="EXOCYST COMPLEX COMPONENT SEC6-RELATED"/>
    <property type="match status" value="1"/>
</dbReference>
<protein>
    <submittedName>
        <fullName evidence="1">Uncharacterized protein</fullName>
    </submittedName>
</protein>